<dbReference type="EMBL" id="LIHL02000003">
    <property type="protein sequence ID" value="KAF5475547.1"/>
    <property type="molecule type" value="Genomic_DNA"/>
</dbReference>
<gene>
    <name evidence="3" type="ORF">F2P56_007345</name>
</gene>
<reference evidence="3" key="1">
    <citation type="submission" date="2015-10" db="EMBL/GenBank/DDBJ databases">
        <authorList>
            <person name="Martinez-Garcia P.J."/>
            <person name="Crepeau M.W."/>
            <person name="Puiu D."/>
            <person name="Gonzalez-Ibeas D."/>
            <person name="Whalen J."/>
            <person name="Stevens K."/>
            <person name="Paul R."/>
            <person name="Butterfield T."/>
            <person name="Britton M."/>
            <person name="Reagan R."/>
            <person name="Chakraborty S."/>
            <person name="Walawage S.L."/>
            <person name="Vasquez-Gross H.A."/>
            <person name="Cardeno C."/>
            <person name="Famula R."/>
            <person name="Pratt K."/>
            <person name="Kuruganti S."/>
            <person name="Aradhya M.K."/>
            <person name="Leslie C.A."/>
            <person name="Dandekar A.M."/>
            <person name="Salzberg S.L."/>
            <person name="Wegrzyn J.L."/>
            <person name="Langley C.H."/>
            <person name="Neale D.B."/>
        </authorList>
    </citation>
    <scope>NUCLEOTIDE SEQUENCE</scope>
    <source>
        <tissue evidence="3">Leaves</tissue>
    </source>
</reference>
<accession>A0A833XR82</accession>
<organism evidence="3 4">
    <name type="scientific">Juglans regia</name>
    <name type="common">English walnut</name>
    <dbReference type="NCBI Taxonomy" id="51240"/>
    <lineage>
        <taxon>Eukaryota</taxon>
        <taxon>Viridiplantae</taxon>
        <taxon>Streptophyta</taxon>
        <taxon>Embryophyta</taxon>
        <taxon>Tracheophyta</taxon>
        <taxon>Spermatophyta</taxon>
        <taxon>Magnoliopsida</taxon>
        <taxon>eudicotyledons</taxon>
        <taxon>Gunneridae</taxon>
        <taxon>Pentapetalae</taxon>
        <taxon>rosids</taxon>
        <taxon>fabids</taxon>
        <taxon>Fagales</taxon>
        <taxon>Juglandaceae</taxon>
        <taxon>Juglans</taxon>
    </lineage>
</organism>
<sequence length="156" mass="17537">MHSLYLTEAVFWIRLHDLPLMGINETVGRMVGGACGKVIEVDLSNGEVEWGEFMRIHVCVDVYKPLLRGKKILLGLNGPYWIRFSYERLPDFCYICSKIGHAYRDCEQWGNSTKQGVNKDGQTITGAVIGEFTEGLITESTAVVTDELSFAKMKRG</sequence>
<keyword evidence="1" id="KW-0862">Zinc</keyword>
<dbReference type="SUPFAM" id="SSF57756">
    <property type="entry name" value="Retrovirus zinc finger-like domains"/>
    <property type="match status" value="1"/>
</dbReference>
<dbReference type="InterPro" id="IPR001878">
    <property type="entry name" value="Znf_CCHC"/>
</dbReference>
<name>A0A833XR82_JUGRE</name>
<dbReference type="PANTHER" id="PTHR31286:SF167">
    <property type="entry name" value="OS09G0268800 PROTEIN"/>
    <property type="match status" value="1"/>
</dbReference>
<dbReference type="InterPro" id="IPR040256">
    <property type="entry name" value="At4g02000-like"/>
</dbReference>
<dbReference type="GO" id="GO:0008270">
    <property type="term" value="F:zinc ion binding"/>
    <property type="evidence" value="ECO:0007669"/>
    <property type="project" value="UniProtKB-KW"/>
</dbReference>
<dbReference type="AlphaFoldDB" id="A0A833XR82"/>
<reference evidence="3" key="2">
    <citation type="submission" date="2020-03" db="EMBL/GenBank/DDBJ databases">
        <title>Walnut 2.0.</title>
        <authorList>
            <person name="Marrano A."/>
            <person name="Britton M."/>
            <person name="Zimin A.V."/>
            <person name="Zaini P.A."/>
            <person name="Workman R."/>
            <person name="Puiu D."/>
            <person name="Bianco L."/>
            <person name="Allen B.J."/>
            <person name="Troggio M."/>
            <person name="Leslie C.A."/>
            <person name="Timp W."/>
            <person name="Dendekar A."/>
            <person name="Salzberg S.L."/>
            <person name="Neale D.B."/>
        </authorList>
    </citation>
    <scope>NUCLEOTIDE SEQUENCE</scope>
    <source>
        <tissue evidence="3">Leaves</tissue>
    </source>
</reference>
<dbReference type="PANTHER" id="PTHR31286">
    <property type="entry name" value="GLYCINE-RICH CELL WALL STRUCTURAL PROTEIN 1.8-LIKE"/>
    <property type="match status" value="1"/>
</dbReference>
<evidence type="ECO:0000313" key="4">
    <source>
        <dbReference type="Proteomes" id="UP000619265"/>
    </source>
</evidence>
<dbReference type="Gramene" id="Jr03_18600_p1">
    <property type="protein sequence ID" value="cds.Jr03_18600_p1"/>
    <property type="gene ID" value="Jr03_18600"/>
</dbReference>
<comment type="caution">
    <text evidence="3">The sequence shown here is derived from an EMBL/GenBank/DDBJ whole genome shotgun (WGS) entry which is preliminary data.</text>
</comment>
<keyword evidence="1" id="KW-0863">Zinc-finger</keyword>
<feature type="domain" description="CCHC-type" evidence="2">
    <location>
        <begin position="93"/>
        <end position="108"/>
    </location>
</feature>
<dbReference type="InterPro" id="IPR036875">
    <property type="entry name" value="Znf_CCHC_sf"/>
</dbReference>
<dbReference type="GO" id="GO:0003676">
    <property type="term" value="F:nucleic acid binding"/>
    <property type="evidence" value="ECO:0007669"/>
    <property type="project" value="InterPro"/>
</dbReference>
<protein>
    <recommendedName>
        <fullName evidence="2">CCHC-type domain-containing protein</fullName>
    </recommendedName>
</protein>
<evidence type="ECO:0000259" key="2">
    <source>
        <dbReference type="PROSITE" id="PS50158"/>
    </source>
</evidence>
<dbReference type="Pfam" id="PF14392">
    <property type="entry name" value="zf-CCHC_4"/>
    <property type="match status" value="1"/>
</dbReference>
<evidence type="ECO:0000256" key="1">
    <source>
        <dbReference type="PROSITE-ProRule" id="PRU00047"/>
    </source>
</evidence>
<proteinExistence type="predicted"/>
<keyword evidence="1" id="KW-0479">Metal-binding</keyword>
<dbReference type="PROSITE" id="PS50158">
    <property type="entry name" value="ZF_CCHC"/>
    <property type="match status" value="1"/>
</dbReference>
<evidence type="ECO:0000313" key="3">
    <source>
        <dbReference type="EMBL" id="KAF5475547.1"/>
    </source>
</evidence>
<dbReference type="Proteomes" id="UP000619265">
    <property type="component" value="Unassembled WGS sequence"/>
</dbReference>
<dbReference type="InterPro" id="IPR025836">
    <property type="entry name" value="Zn_knuckle_CX2CX4HX4C"/>
</dbReference>